<evidence type="ECO:0000259" key="6">
    <source>
        <dbReference type="Pfam" id="PF07992"/>
    </source>
</evidence>
<feature type="domain" description="Pyridine nucleotide-disulphide oxidoreductase dimerisation" evidence="5">
    <location>
        <begin position="363"/>
        <end position="469"/>
    </location>
</feature>
<dbReference type="InterPro" id="IPR016156">
    <property type="entry name" value="FAD/NAD-linked_Rdtase_dimer_sf"/>
</dbReference>
<dbReference type="InterPro" id="IPR001100">
    <property type="entry name" value="Pyr_nuc-diS_OxRdtase"/>
</dbReference>
<dbReference type="InterPro" id="IPR004099">
    <property type="entry name" value="Pyr_nucl-diS_OxRdtase_dimer"/>
</dbReference>
<dbReference type="PRINTS" id="PR00411">
    <property type="entry name" value="PNDRDTASEI"/>
</dbReference>
<evidence type="ECO:0000313" key="8">
    <source>
        <dbReference type="Proteomes" id="UP001596122"/>
    </source>
</evidence>
<dbReference type="GO" id="GO:0016491">
    <property type="term" value="F:oxidoreductase activity"/>
    <property type="evidence" value="ECO:0007669"/>
    <property type="project" value="UniProtKB-KW"/>
</dbReference>
<evidence type="ECO:0000256" key="1">
    <source>
        <dbReference type="ARBA" id="ARBA00001974"/>
    </source>
</evidence>
<dbReference type="PRINTS" id="PR00368">
    <property type="entry name" value="FADPNR"/>
</dbReference>
<comment type="caution">
    <text evidence="7">The sequence shown here is derived from an EMBL/GenBank/DDBJ whole genome shotgun (WGS) entry which is preliminary data.</text>
</comment>
<evidence type="ECO:0000256" key="4">
    <source>
        <dbReference type="ARBA" id="ARBA00022827"/>
    </source>
</evidence>
<comment type="cofactor">
    <cofactor evidence="1">
        <name>FAD</name>
        <dbReference type="ChEBI" id="CHEBI:57692"/>
    </cofactor>
</comment>
<proteinExistence type="inferred from homology"/>
<name>A0ABW0GLF4_9MICO</name>
<protein>
    <submittedName>
        <fullName evidence="7">Dihydrolipoyl dehydrogenase family protein</fullName>
        <ecNumber evidence="7">1.-.-.-</ecNumber>
    </submittedName>
</protein>
<organism evidence="7 8">
    <name type="scientific">Aquipuribacter nitratireducens</name>
    <dbReference type="NCBI Taxonomy" id="650104"/>
    <lineage>
        <taxon>Bacteria</taxon>
        <taxon>Bacillati</taxon>
        <taxon>Actinomycetota</taxon>
        <taxon>Actinomycetes</taxon>
        <taxon>Micrococcales</taxon>
        <taxon>Intrasporangiaceae</taxon>
        <taxon>Aquipuribacter</taxon>
    </lineage>
</organism>
<evidence type="ECO:0000259" key="5">
    <source>
        <dbReference type="Pfam" id="PF02852"/>
    </source>
</evidence>
<dbReference type="PANTHER" id="PTHR43014">
    <property type="entry name" value="MERCURIC REDUCTASE"/>
    <property type="match status" value="1"/>
</dbReference>
<evidence type="ECO:0000313" key="7">
    <source>
        <dbReference type="EMBL" id="MFC5379296.1"/>
    </source>
</evidence>
<evidence type="ECO:0000256" key="2">
    <source>
        <dbReference type="ARBA" id="ARBA00007532"/>
    </source>
</evidence>
<sequence length="478" mass="49547">MTDGREQDEAGAEADVEVDCVVVGAGPAGEVAAGRLADHGMETAVVEVERVGGDCSFWACIPSKALLRPGHARHAALRVPGAAQAVTGPLDADAVLAFRDEAVSGYDDSGQVPWLDGKGVRLVRGEGRLVGERVVEVRGSDGGTTRLTARHAVVLATGSAAAVPDVPGLRDAAPWTSRDVTSARRVPERLVVIGAGVVGLEMTQAFTRLGSSVTLLERGDALLPRLEPVAGRLLTEALTEDGVDVRFGADVRRVARDADGTVTVTLADGEVVADEVLVAAGRRPRTDALGLEVVGLEPGLAVPVDDTLRSERAPWLYAIGDVNGRVLLTHQGKYQGGVAADAIVARARGGEPPTTAWADHAAVPQVVVTDPEVAAVGLTAAQARDAGHEVRVLEHDMSTAGSYLHSPAGYRGGAVLVVDAARDVVLGATFVGQDVADLLHSATVAVVGEVPLSRLRHAVPSFPTMSEVWLRLLEEAGV</sequence>
<dbReference type="InterPro" id="IPR023753">
    <property type="entry name" value="FAD/NAD-binding_dom"/>
</dbReference>
<keyword evidence="7" id="KW-0560">Oxidoreductase</keyword>
<accession>A0ABW0GLF4</accession>
<evidence type="ECO:0000256" key="3">
    <source>
        <dbReference type="ARBA" id="ARBA00022630"/>
    </source>
</evidence>
<dbReference type="PANTHER" id="PTHR43014:SF2">
    <property type="entry name" value="MERCURIC REDUCTASE"/>
    <property type="match status" value="1"/>
</dbReference>
<dbReference type="PIRSF" id="PIRSF000350">
    <property type="entry name" value="Mercury_reductase_MerA"/>
    <property type="match status" value="1"/>
</dbReference>
<dbReference type="Proteomes" id="UP001596122">
    <property type="component" value="Unassembled WGS sequence"/>
</dbReference>
<dbReference type="SUPFAM" id="SSF51905">
    <property type="entry name" value="FAD/NAD(P)-binding domain"/>
    <property type="match status" value="1"/>
</dbReference>
<gene>
    <name evidence="7" type="ORF">ACFPJ6_00680</name>
</gene>
<dbReference type="Gene3D" id="3.50.50.60">
    <property type="entry name" value="FAD/NAD(P)-binding domain"/>
    <property type="match status" value="2"/>
</dbReference>
<dbReference type="Pfam" id="PF02852">
    <property type="entry name" value="Pyr_redox_dim"/>
    <property type="match status" value="1"/>
</dbReference>
<comment type="similarity">
    <text evidence="2">Belongs to the class-I pyridine nucleotide-disulfide oxidoreductase family.</text>
</comment>
<feature type="domain" description="FAD/NAD(P)-binding" evidence="6">
    <location>
        <begin position="19"/>
        <end position="336"/>
    </location>
</feature>
<dbReference type="InterPro" id="IPR036188">
    <property type="entry name" value="FAD/NAD-bd_sf"/>
</dbReference>
<reference evidence="8" key="1">
    <citation type="journal article" date="2019" name="Int. J. Syst. Evol. Microbiol.">
        <title>The Global Catalogue of Microorganisms (GCM) 10K type strain sequencing project: providing services to taxonomists for standard genome sequencing and annotation.</title>
        <authorList>
            <consortium name="The Broad Institute Genomics Platform"/>
            <consortium name="The Broad Institute Genome Sequencing Center for Infectious Disease"/>
            <person name="Wu L."/>
            <person name="Ma J."/>
        </authorList>
    </citation>
    <scope>NUCLEOTIDE SEQUENCE [LARGE SCALE GENOMIC DNA]</scope>
    <source>
        <strain evidence="8">CCUG 43114</strain>
    </source>
</reference>
<dbReference type="Gene3D" id="3.30.390.30">
    <property type="match status" value="1"/>
</dbReference>
<keyword evidence="4" id="KW-0274">FAD</keyword>
<dbReference type="Pfam" id="PF07992">
    <property type="entry name" value="Pyr_redox_2"/>
    <property type="match status" value="1"/>
</dbReference>
<dbReference type="RefSeq" id="WP_340266609.1">
    <property type="nucleotide sequence ID" value="NZ_JBBEOG010000001.1"/>
</dbReference>
<dbReference type="EMBL" id="JBHSLD010000001">
    <property type="protein sequence ID" value="MFC5379296.1"/>
    <property type="molecule type" value="Genomic_DNA"/>
</dbReference>
<keyword evidence="3" id="KW-0285">Flavoprotein</keyword>
<dbReference type="SUPFAM" id="SSF55424">
    <property type="entry name" value="FAD/NAD-linked reductases, dimerisation (C-terminal) domain"/>
    <property type="match status" value="1"/>
</dbReference>
<dbReference type="EC" id="1.-.-.-" evidence="7"/>
<keyword evidence="8" id="KW-1185">Reference proteome</keyword>